<dbReference type="Pfam" id="PF26129">
    <property type="entry name" value="Vwde"/>
    <property type="match status" value="1"/>
</dbReference>
<dbReference type="PROSITE" id="PS00022">
    <property type="entry name" value="EGF_1"/>
    <property type="match status" value="1"/>
</dbReference>
<evidence type="ECO:0000313" key="4">
    <source>
        <dbReference type="RefSeq" id="XP_012939043.1"/>
    </source>
</evidence>
<proteinExistence type="predicted"/>
<dbReference type="RefSeq" id="XP_012939043.1">
    <property type="nucleotide sequence ID" value="XM_013083589.1"/>
</dbReference>
<keyword evidence="3" id="KW-1185">Reference proteome</keyword>
<name>A0ABM1A1Q2_APLCA</name>
<organism evidence="3 4">
    <name type="scientific">Aplysia californica</name>
    <name type="common">California sea hare</name>
    <dbReference type="NCBI Taxonomy" id="6500"/>
    <lineage>
        <taxon>Eukaryota</taxon>
        <taxon>Metazoa</taxon>
        <taxon>Spiralia</taxon>
        <taxon>Lophotrochozoa</taxon>
        <taxon>Mollusca</taxon>
        <taxon>Gastropoda</taxon>
        <taxon>Heterobranchia</taxon>
        <taxon>Euthyneura</taxon>
        <taxon>Tectipleura</taxon>
        <taxon>Aplysiida</taxon>
        <taxon>Aplysioidea</taxon>
        <taxon>Aplysiidae</taxon>
        <taxon>Aplysia</taxon>
    </lineage>
</organism>
<evidence type="ECO:0000313" key="3">
    <source>
        <dbReference type="Proteomes" id="UP000694888"/>
    </source>
</evidence>
<reference evidence="4" key="1">
    <citation type="submission" date="2025-08" db="UniProtKB">
        <authorList>
            <consortium name="RefSeq"/>
        </authorList>
    </citation>
    <scope>IDENTIFICATION</scope>
</reference>
<sequence length="680" mass="74539">MYANPDEDFEIQGKTWPCQLTPTMSCLCALTVRSHRDVIRASICHSLMVPENFHDVSKPERLQMLWANTRLTFKIPNHGLRNGTEVFHDPDLNQALISFPGGERIEMERRGISLNVVLNLPPGHARSASAGGVCGNMAKNFTHHQLTNPDGSQTTCQKYTGQKDCLNTNFNSAWKQPKGKSLFTNPPAYAKPYTPKSLCACSDDASKATKAINCGADGNQKPKMKDCVGGCKDITNGLPPGLFGGTWKRAVPGLFGGTPGQISVDFDVNEFVDKSPNSSQSAPQATAEERHNATHLCTDVLGKSVLLDHCGPETRRIMDSIMEDCVTDVLTSGDHEFAKTALAALNNLCRDKIRRNPKNYKPNKDGVLEILPEVSTEICSQTCIEHGHCEKGKCVCDPGYRGIHCSKPEFLPTGPVFLWPGSGASPHSTTGMINIDHTDTRLSATCDVAMHSCNPVRLVLADRVHSAKCSVRIEGKDVSVTKSAKIGFSQEVDCTIPEFYVGKTLQGSPSINITLTVTIDGGRSQHTIYYFVYDSRCLTFAPNGQKTIAPDVCVIDSTCFPDGARNAHVVDRACVVTESQTQWRESINVPLRPEDVTLNLEAPFTRSRLACHVGQSTVDQHVLWYLNGIQIRDVTLQPGQSKAEFDMTSVKSDRAVIIQCKSPDPYTPHILRVSKEFTYA</sequence>
<dbReference type="GeneID" id="101859790"/>
<accession>A0ABM1A1Q2</accession>
<dbReference type="InterPro" id="IPR058727">
    <property type="entry name" value="Helical_Vwde"/>
</dbReference>
<dbReference type="Pfam" id="PF23106">
    <property type="entry name" value="EGF_Teneurin"/>
    <property type="match status" value="1"/>
</dbReference>
<gene>
    <name evidence="4" type="primary">LOC101859790</name>
</gene>
<protein>
    <submittedName>
        <fullName evidence="4">Uncharacterized protein LOC101859790</fullName>
    </submittedName>
</protein>
<dbReference type="InterPro" id="IPR000742">
    <property type="entry name" value="EGF"/>
</dbReference>
<dbReference type="Gene3D" id="2.60.120.260">
    <property type="entry name" value="Galactose-binding domain-like"/>
    <property type="match status" value="1"/>
</dbReference>
<dbReference type="PROSITE" id="PS01186">
    <property type="entry name" value="EGF_2"/>
    <property type="match status" value="1"/>
</dbReference>
<evidence type="ECO:0000259" key="2">
    <source>
        <dbReference type="PROSITE" id="PS01186"/>
    </source>
</evidence>
<evidence type="ECO:0000259" key="1">
    <source>
        <dbReference type="PROSITE" id="PS00022"/>
    </source>
</evidence>
<dbReference type="Proteomes" id="UP000694888">
    <property type="component" value="Unplaced"/>
</dbReference>
<feature type="domain" description="EGF-like" evidence="1 2">
    <location>
        <begin position="394"/>
        <end position="405"/>
    </location>
</feature>